<feature type="region of interest" description="Disordered" evidence="2">
    <location>
        <begin position="29"/>
        <end position="51"/>
    </location>
</feature>
<evidence type="ECO:0000256" key="4">
    <source>
        <dbReference type="SAM" id="SignalP"/>
    </source>
</evidence>
<feature type="transmembrane region" description="Helical" evidence="3">
    <location>
        <begin position="315"/>
        <end position="336"/>
    </location>
</feature>
<feature type="coiled-coil region" evidence="1">
    <location>
        <begin position="216"/>
        <end position="243"/>
    </location>
</feature>
<evidence type="ECO:0000313" key="6">
    <source>
        <dbReference type="Proteomes" id="UP001150924"/>
    </source>
</evidence>
<dbReference type="Proteomes" id="UP001150924">
    <property type="component" value="Unassembled WGS sequence"/>
</dbReference>
<feature type="chain" id="PRO_5040995204" evidence="4">
    <location>
        <begin position="22"/>
        <end position="356"/>
    </location>
</feature>
<evidence type="ECO:0000256" key="3">
    <source>
        <dbReference type="SAM" id="Phobius"/>
    </source>
</evidence>
<reference evidence="5" key="1">
    <citation type="submission" date="2022-11" db="EMBL/GenBank/DDBJ databases">
        <title>Minimal conservation of predation-associated metabolite biosynthetic gene clusters underscores biosynthetic potential of Myxococcota including descriptions for ten novel species: Archangium lansinium sp. nov., Myxococcus landrumus sp. nov., Nannocystis bai.</title>
        <authorList>
            <person name="Ahearne A."/>
            <person name="Stevens C."/>
            <person name="Phillips K."/>
        </authorList>
    </citation>
    <scope>NUCLEOTIDE SEQUENCE</scope>
    <source>
        <strain evidence="5">Na p29</strain>
    </source>
</reference>
<proteinExistence type="predicted"/>
<keyword evidence="3" id="KW-0472">Membrane</keyword>
<feature type="signal peptide" evidence="4">
    <location>
        <begin position="1"/>
        <end position="21"/>
    </location>
</feature>
<dbReference type="AlphaFoldDB" id="A0A9X3EHH3"/>
<dbReference type="RefSeq" id="WP_267765693.1">
    <property type="nucleotide sequence ID" value="NZ_JAPNKE010000002.1"/>
</dbReference>
<keyword evidence="6" id="KW-1185">Reference proteome</keyword>
<evidence type="ECO:0000256" key="2">
    <source>
        <dbReference type="SAM" id="MobiDB-lite"/>
    </source>
</evidence>
<keyword evidence="4" id="KW-0732">Signal</keyword>
<keyword evidence="3" id="KW-1133">Transmembrane helix</keyword>
<organism evidence="5 6">
    <name type="scientific">Nannocystis pusilla</name>
    <dbReference type="NCBI Taxonomy" id="889268"/>
    <lineage>
        <taxon>Bacteria</taxon>
        <taxon>Pseudomonadati</taxon>
        <taxon>Myxococcota</taxon>
        <taxon>Polyangia</taxon>
        <taxon>Nannocystales</taxon>
        <taxon>Nannocystaceae</taxon>
        <taxon>Nannocystis</taxon>
    </lineage>
</organism>
<accession>A0A9X3EHH3</accession>
<keyword evidence="1" id="KW-0175">Coiled coil</keyword>
<protein>
    <submittedName>
        <fullName evidence="5">Uncharacterized protein</fullName>
    </submittedName>
</protein>
<feature type="compositionally biased region" description="Basic and acidic residues" evidence="2">
    <location>
        <begin position="34"/>
        <end position="43"/>
    </location>
</feature>
<evidence type="ECO:0000313" key="5">
    <source>
        <dbReference type="EMBL" id="MCY1004159.1"/>
    </source>
</evidence>
<name>A0A9X3EHH3_9BACT</name>
<dbReference type="EMBL" id="JAPNKE010000002">
    <property type="protein sequence ID" value="MCY1004159.1"/>
    <property type="molecule type" value="Genomic_DNA"/>
</dbReference>
<comment type="caution">
    <text evidence="5">The sequence shown here is derived from an EMBL/GenBank/DDBJ whole genome shotgun (WGS) entry which is preliminary data.</text>
</comment>
<dbReference type="PROSITE" id="PS51257">
    <property type="entry name" value="PROKAR_LIPOPROTEIN"/>
    <property type="match status" value="1"/>
</dbReference>
<gene>
    <name evidence="5" type="ORF">OV079_00965</name>
</gene>
<evidence type="ECO:0000256" key="1">
    <source>
        <dbReference type="SAM" id="Coils"/>
    </source>
</evidence>
<feature type="transmembrane region" description="Helical" evidence="3">
    <location>
        <begin position="262"/>
        <end position="285"/>
    </location>
</feature>
<sequence>MPPRRPSIAASSVALALVAGACRLAPPAMPGKDVAAHAEEEATGRGLRAAEAQAQEAVRKAREADTAATVALEAAEAAADADAATHQQEGERYAQAIAEARAGAPGCTLAVERLIALRRELAAYVSEPERDAAIAGLEPCRKAAVKLRRQHHEKAQRELPRGAAKDAVAAALRDEGLADPWVPVSSGALPTPGRKDSPPDALAKLRGDATAAAQAVDAAEADLERAKQGVAASEARLVELDQADDAREQAWRGEMQRSGNRYLAVAGAAGAVTLVGLGVGFFFIARGDAITSEKIAFETRAEREEASRHARTSSLVGFAVALPFAVLGVVAAHYGLRRHAVGKRIAATGSGLMIRF</sequence>
<keyword evidence="3" id="KW-0812">Transmembrane</keyword>